<dbReference type="EMBL" id="QFVR01000010">
    <property type="protein sequence ID" value="PWI25272.1"/>
    <property type="molecule type" value="Genomic_DNA"/>
</dbReference>
<dbReference type="InterPro" id="IPR033134">
    <property type="entry name" value="Asp/Glu_racemase_AS_2"/>
</dbReference>
<keyword evidence="4" id="KW-1185">Reference proteome</keyword>
<organism evidence="3 4">
    <name type="scientific">Kurthia sibirica</name>
    <dbReference type="NCBI Taxonomy" id="202750"/>
    <lineage>
        <taxon>Bacteria</taxon>
        <taxon>Bacillati</taxon>
        <taxon>Bacillota</taxon>
        <taxon>Bacilli</taxon>
        <taxon>Bacillales</taxon>
        <taxon>Caryophanaceae</taxon>
        <taxon>Kurthia</taxon>
    </lineage>
</organism>
<keyword evidence="2" id="KW-0413">Isomerase</keyword>
<comment type="similarity">
    <text evidence="1">Belongs to the aspartate/glutamate racemases family.</text>
</comment>
<dbReference type="RefSeq" id="WP_109306120.1">
    <property type="nucleotide sequence ID" value="NZ_BJUF01000014.1"/>
</dbReference>
<dbReference type="PROSITE" id="PS00924">
    <property type="entry name" value="ASP_GLU_RACEMASE_2"/>
    <property type="match status" value="1"/>
</dbReference>
<dbReference type="PANTHER" id="PTHR21198">
    <property type="entry name" value="GLUTAMATE RACEMASE"/>
    <property type="match status" value="1"/>
</dbReference>
<comment type="caution">
    <text evidence="3">The sequence shown here is derived from an EMBL/GenBank/DDBJ whole genome shotgun (WGS) entry which is preliminary data.</text>
</comment>
<sequence length="241" mass="26479">MNKKILGIIGGVGPLATMLLGEVIVRRTKASKDQEHMHFIIDNDTRIPDRTAFILDNTKENPAPFIIQDAGKLVSAGADVICIPCNTAHYFYEELSDNTAVPILHMIRETAKKSRAVGAKKIGILGTTGTLSTNLYQTALLDEGLEPYAPNEEIQNELMAVIYDYVKAGIAVPAEKWQHITNSFKAAGCDHLVLGCTELSVVYKELGLERDACYIDALMTLADTAIEYCGYEVIDLPQYVK</sequence>
<dbReference type="InterPro" id="IPR001920">
    <property type="entry name" value="Asp/Glu_race"/>
</dbReference>
<dbReference type="PANTHER" id="PTHR21198:SF7">
    <property type="entry name" value="ASPARTATE-GLUTAMATE RACEMASE FAMILY"/>
    <property type="match status" value="1"/>
</dbReference>
<evidence type="ECO:0000256" key="2">
    <source>
        <dbReference type="ARBA" id="ARBA00023235"/>
    </source>
</evidence>
<dbReference type="NCBIfam" id="TIGR00035">
    <property type="entry name" value="asp_race"/>
    <property type="match status" value="1"/>
</dbReference>
<proteinExistence type="inferred from homology"/>
<evidence type="ECO:0000313" key="3">
    <source>
        <dbReference type="EMBL" id="PWI25272.1"/>
    </source>
</evidence>
<evidence type="ECO:0000313" key="4">
    <source>
        <dbReference type="Proteomes" id="UP000245938"/>
    </source>
</evidence>
<dbReference type="OrthoDB" id="9803739at2"/>
<name>A0A2U3AL84_9BACL</name>
<dbReference type="InterPro" id="IPR015942">
    <property type="entry name" value="Asp/Glu/hydantoin_racemase"/>
</dbReference>
<gene>
    <name evidence="3" type="ORF">DEX24_09120</name>
</gene>
<dbReference type="InterPro" id="IPR004380">
    <property type="entry name" value="Asp_race"/>
</dbReference>
<dbReference type="AlphaFoldDB" id="A0A2U3AL84"/>
<dbReference type="GO" id="GO:0047661">
    <property type="term" value="F:amino-acid racemase activity"/>
    <property type="evidence" value="ECO:0007669"/>
    <property type="project" value="InterPro"/>
</dbReference>
<dbReference type="SUPFAM" id="SSF53681">
    <property type="entry name" value="Aspartate/glutamate racemase"/>
    <property type="match status" value="2"/>
</dbReference>
<evidence type="ECO:0000256" key="1">
    <source>
        <dbReference type="ARBA" id="ARBA00007847"/>
    </source>
</evidence>
<protein>
    <submittedName>
        <fullName evidence="3">Aspartate racemase</fullName>
    </submittedName>
</protein>
<dbReference type="Gene3D" id="3.40.50.1860">
    <property type="match status" value="2"/>
</dbReference>
<dbReference type="Pfam" id="PF01177">
    <property type="entry name" value="Asp_Glu_race"/>
    <property type="match status" value="1"/>
</dbReference>
<dbReference type="Proteomes" id="UP000245938">
    <property type="component" value="Unassembled WGS sequence"/>
</dbReference>
<reference evidence="3 4" key="1">
    <citation type="submission" date="2018-05" db="EMBL/GenBank/DDBJ databases">
        <title>Kurthia sibirica genome sequence.</title>
        <authorList>
            <person name="Maclea K.S."/>
            <person name="Goen A.E."/>
        </authorList>
    </citation>
    <scope>NUCLEOTIDE SEQUENCE [LARGE SCALE GENOMIC DNA]</scope>
    <source>
        <strain evidence="3 4">ATCC 49154</strain>
    </source>
</reference>
<accession>A0A2U3AL84</accession>